<protein>
    <submittedName>
        <fullName evidence="2">Putative conserved secreted protein</fullName>
    </submittedName>
</protein>
<feature type="signal peptide" evidence="1">
    <location>
        <begin position="1"/>
        <end position="22"/>
    </location>
</feature>
<evidence type="ECO:0000256" key="1">
    <source>
        <dbReference type="SAM" id="SignalP"/>
    </source>
</evidence>
<dbReference type="PANTHER" id="PTHR33964">
    <property type="entry name" value="RE45066P-RELATED"/>
    <property type="match status" value="1"/>
</dbReference>
<dbReference type="AlphaFoldDB" id="A0A6G5A4W4"/>
<dbReference type="EMBL" id="GIKN01003355">
    <property type="protein sequence ID" value="NIE45628.1"/>
    <property type="molecule type" value="Transcribed_RNA"/>
</dbReference>
<name>A0A6G5A4W4_RHIMP</name>
<keyword evidence="1" id="KW-0732">Signal</keyword>
<feature type="chain" id="PRO_5026233940" evidence="1">
    <location>
        <begin position="23"/>
        <end position="235"/>
    </location>
</feature>
<proteinExistence type="predicted"/>
<dbReference type="OrthoDB" id="10051804at2759"/>
<reference evidence="2" key="1">
    <citation type="submission" date="2020-03" db="EMBL/GenBank/DDBJ databases">
        <title>A transcriptome and proteome of the tick Rhipicephalus microplus shaped by the genetic composition of its hosts and developmental stage.</title>
        <authorList>
            <person name="Garcia G.R."/>
            <person name="Ribeiro J.M.C."/>
            <person name="Maruyama S.R."/>
            <person name="Gardinasse L.G."/>
            <person name="Nelson K."/>
            <person name="Ferreira B.R."/>
            <person name="Andrade T.G."/>
            <person name="Santos I.K.F.M."/>
        </authorList>
    </citation>
    <scope>NUCLEOTIDE SEQUENCE</scope>
    <source>
        <strain evidence="2">NSGR</strain>
        <tissue evidence="2">Salivary glands</tissue>
    </source>
</reference>
<evidence type="ECO:0000313" key="2">
    <source>
        <dbReference type="EMBL" id="NIE45628.1"/>
    </source>
</evidence>
<sequence length="235" mass="26442">MAERRAMIRSLLLIALVAKCTALPPSCDKCYIRSLDNCGAGLFLFATGNKVPETDADQEDFCRSQSEAQVWSRDYVQRCTRGMTRGHADHFLDDIKKEIMERCFKSSSYRDDFTKYAPCLNKVGSKFHTCVKNFIMDLDVASRLEPRQRITGGCCKYKKLEVCMSDAIRGTCDKGAHDFVKRLLKHYEGNMLGILCANDWANAKCKAIKYDDKPGDASLRSVIAPLIKVLEAIDA</sequence>
<dbReference type="VEuPathDB" id="VectorBase:LOC119168000"/>
<dbReference type="PANTHER" id="PTHR33964:SF1">
    <property type="entry name" value="RE45066P"/>
    <property type="match status" value="1"/>
</dbReference>
<organism evidence="2">
    <name type="scientific">Rhipicephalus microplus</name>
    <name type="common">Cattle tick</name>
    <name type="synonym">Boophilus microplus</name>
    <dbReference type="NCBI Taxonomy" id="6941"/>
    <lineage>
        <taxon>Eukaryota</taxon>
        <taxon>Metazoa</taxon>
        <taxon>Ecdysozoa</taxon>
        <taxon>Arthropoda</taxon>
        <taxon>Chelicerata</taxon>
        <taxon>Arachnida</taxon>
        <taxon>Acari</taxon>
        <taxon>Parasitiformes</taxon>
        <taxon>Ixodida</taxon>
        <taxon>Ixodoidea</taxon>
        <taxon>Ixodidae</taxon>
        <taxon>Rhipicephalinae</taxon>
        <taxon>Rhipicephalus</taxon>
        <taxon>Boophilus</taxon>
    </lineage>
</organism>
<accession>A0A6G5A4W4</accession>